<reference evidence="5" key="2">
    <citation type="journal article" date="2019" name="Int. J. Syst. Evol. Microbiol.">
        <title>The Global Catalogue of Microorganisms (GCM) 10K type strain sequencing project: providing services to taxonomists for standard genome sequencing and annotation.</title>
        <authorList>
            <consortium name="The Broad Institute Genomics Platform"/>
            <consortium name="The Broad Institute Genome Sequencing Center for Infectious Disease"/>
            <person name="Wu L."/>
            <person name="Ma J."/>
        </authorList>
    </citation>
    <scope>NUCLEOTIDE SEQUENCE [LARGE SCALE GENOMIC DNA]</scope>
    <source>
        <strain evidence="5">GX21</strain>
    </source>
</reference>
<dbReference type="EMBL" id="JBHTAT010000006">
    <property type="protein sequence ID" value="MFC7257444.1"/>
    <property type="molecule type" value="Genomic_DNA"/>
</dbReference>
<dbReference type="InterPro" id="IPR006311">
    <property type="entry name" value="TAT_signal"/>
</dbReference>
<evidence type="ECO:0008006" key="6">
    <source>
        <dbReference type="Google" id="ProtNLM"/>
    </source>
</evidence>
<dbReference type="EMBL" id="JBHTAT010000006">
    <property type="protein sequence ID" value="MFC7257380.1"/>
    <property type="molecule type" value="Genomic_DNA"/>
</dbReference>
<dbReference type="AlphaFoldDB" id="A0ABD6A350"/>
<feature type="region of interest" description="Disordered" evidence="1">
    <location>
        <begin position="25"/>
        <end position="47"/>
    </location>
</feature>
<name>A0ABD6A350_9EURY</name>
<dbReference type="Proteomes" id="UP001596434">
    <property type="component" value="Unassembled WGS sequence"/>
</dbReference>
<evidence type="ECO:0000313" key="3">
    <source>
        <dbReference type="EMBL" id="MFC7257413.1"/>
    </source>
</evidence>
<accession>A0ABD6A350</accession>
<evidence type="ECO:0000256" key="1">
    <source>
        <dbReference type="SAM" id="MobiDB-lite"/>
    </source>
</evidence>
<organism evidence="2 5">
    <name type="scientific">Haloplanus litoreus</name>
    <dbReference type="NCBI Taxonomy" id="767515"/>
    <lineage>
        <taxon>Archaea</taxon>
        <taxon>Methanobacteriati</taxon>
        <taxon>Methanobacteriota</taxon>
        <taxon>Stenosarchaea group</taxon>
        <taxon>Halobacteria</taxon>
        <taxon>Halobacteriales</taxon>
        <taxon>Haloferacaceae</taxon>
        <taxon>Haloplanus</taxon>
    </lineage>
</organism>
<sequence>MIDPTRRDLLRSALGAVALAPASAAGGAPLTDAGETPIPEPFDAVPTLEEPPERLRSIAGVVFPPEAVPEEGPIPDVHHSHTEAVEITVPPWAFEAVRWRLSHAEPGTVDRWKVREFLAEYAHADEQFRTPDGRDAVDALLEEVDDADV</sequence>
<dbReference type="RefSeq" id="WP_379707096.1">
    <property type="nucleotide sequence ID" value="NZ_JBHTAT010000006.1"/>
</dbReference>
<gene>
    <name evidence="2" type="ORF">ACFQKE_19210</name>
    <name evidence="3" type="ORF">ACFQKE_19375</name>
    <name evidence="4" type="ORF">ACFQKE_19530</name>
</gene>
<proteinExistence type="predicted"/>
<reference evidence="2" key="3">
    <citation type="submission" date="2024-09" db="EMBL/GenBank/DDBJ databases">
        <authorList>
            <person name="Sun Q."/>
        </authorList>
    </citation>
    <scope>NUCLEOTIDE SEQUENCE</scope>
    <source>
        <strain evidence="2">CGMCC 4.163</strain>
    </source>
</reference>
<evidence type="ECO:0000313" key="4">
    <source>
        <dbReference type="EMBL" id="MFC7257444.1"/>
    </source>
</evidence>
<evidence type="ECO:0000313" key="2">
    <source>
        <dbReference type="EMBL" id="MFC7257380.1"/>
    </source>
</evidence>
<evidence type="ECO:0000313" key="5">
    <source>
        <dbReference type="Proteomes" id="UP001596434"/>
    </source>
</evidence>
<keyword evidence="5" id="KW-1185">Reference proteome</keyword>
<comment type="caution">
    <text evidence="2">The sequence shown here is derived from an EMBL/GenBank/DDBJ whole genome shotgun (WGS) entry which is preliminary data.</text>
</comment>
<dbReference type="EMBL" id="JBHTAT010000006">
    <property type="protein sequence ID" value="MFC7257413.1"/>
    <property type="molecule type" value="Genomic_DNA"/>
</dbReference>
<dbReference type="PROSITE" id="PS51318">
    <property type="entry name" value="TAT"/>
    <property type="match status" value="1"/>
</dbReference>
<reference evidence="2" key="1">
    <citation type="journal article" date="2014" name="Int. J. Syst. Evol. Microbiol.">
        <title>Complete genome sequence of Corynebacterium casei LMG S-19264T (=DSM 44701T), isolated from a smear-ripened cheese.</title>
        <authorList>
            <consortium name="US DOE Joint Genome Institute (JGI-PGF)"/>
            <person name="Walter F."/>
            <person name="Albersmeier A."/>
            <person name="Kalinowski J."/>
            <person name="Ruckert C."/>
        </authorList>
    </citation>
    <scope>NUCLEOTIDE SEQUENCE [LARGE SCALE GENOMIC DNA]</scope>
    <source>
        <strain evidence="2">CGMCC 4.163</strain>
    </source>
</reference>
<protein>
    <recommendedName>
        <fullName evidence="6">Tat (Twin-arginine translocation) pathway signal sequence</fullName>
    </recommendedName>
</protein>